<reference evidence="1 2" key="1">
    <citation type="submission" date="2018-07" db="EMBL/GenBank/DDBJ databases">
        <authorList>
            <consortium name="Pathogen Informatics"/>
        </authorList>
    </citation>
    <scope>NUCLEOTIDE SEQUENCE [LARGE SCALE GENOMIC DNA]</scope>
    <source>
        <strain evidence="1 2">4300STDY7045823</strain>
    </source>
</reference>
<name>A0A335FDZ3_ACIBA</name>
<evidence type="ECO:0000313" key="1">
    <source>
        <dbReference type="EMBL" id="SST19920.1"/>
    </source>
</evidence>
<evidence type="ECO:0008006" key="3">
    <source>
        <dbReference type="Google" id="ProtNLM"/>
    </source>
</evidence>
<accession>A0A335FDZ3</accession>
<dbReference type="RefSeq" id="WP_114229802.1">
    <property type="nucleotide sequence ID" value="NZ_UFMQ01000003.1"/>
</dbReference>
<sequence length="129" mass="14338">MTDLNKERELYESVIEKTQGIKMEHLVGISFNAEANQYEISGEKWACELTDACEELNTGWFIWQECVKAKAQAVPETHLLIPKEPNRKTIMAMACVCLGPVGSGPEFLTLKEAKDVYSALVEKESGAEG</sequence>
<organism evidence="1 2">
    <name type="scientific">Acinetobacter baumannii</name>
    <dbReference type="NCBI Taxonomy" id="470"/>
    <lineage>
        <taxon>Bacteria</taxon>
        <taxon>Pseudomonadati</taxon>
        <taxon>Pseudomonadota</taxon>
        <taxon>Gammaproteobacteria</taxon>
        <taxon>Moraxellales</taxon>
        <taxon>Moraxellaceae</taxon>
        <taxon>Acinetobacter</taxon>
        <taxon>Acinetobacter calcoaceticus/baumannii complex</taxon>
    </lineage>
</organism>
<gene>
    <name evidence="1" type="ORF">SAMEA104305318_01099</name>
</gene>
<dbReference type="EMBL" id="UFMQ01000003">
    <property type="protein sequence ID" value="SST19920.1"/>
    <property type="molecule type" value="Genomic_DNA"/>
</dbReference>
<dbReference type="Proteomes" id="UP000252694">
    <property type="component" value="Unassembled WGS sequence"/>
</dbReference>
<proteinExistence type="predicted"/>
<evidence type="ECO:0000313" key="2">
    <source>
        <dbReference type="Proteomes" id="UP000252694"/>
    </source>
</evidence>
<dbReference type="AlphaFoldDB" id="A0A335FDZ3"/>
<protein>
    <recommendedName>
        <fullName evidence="3">Phage protein</fullName>
    </recommendedName>
</protein>